<proteinExistence type="predicted"/>
<dbReference type="Gene3D" id="3.40.50.1110">
    <property type="entry name" value="SGNH hydrolase"/>
    <property type="match status" value="1"/>
</dbReference>
<feature type="region of interest" description="Disordered" evidence="2">
    <location>
        <begin position="39"/>
        <end position="59"/>
    </location>
</feature>
<evidence type="ECO:0000313" key="5">
    <source>
        <dbReference type="Proteomes" id="UP000696573"/>
    </source>
</evidence>
<gene>
    <name evidence="4" type="ORF">CRHIZ90672A_00001064</name>
</gene>
<reference evidence="4" key="1">
    <citation type="submission" date="2021-10" db="EMBL/GenBank/DDBJ databases">
        <authorList>
            <person name="Piombo E."/>
        </authorList>
    </citation>
    <scope>NUCLEOTIDE SEQUENCE</scope>
</reference>
<dbReference type="Proteomes" id="UP000696573">
    <property type="component" value="Unassembled WGS sequence"/>
</dbReference>
<dbReference type="EMBL" id="CABFNQ020000444">
    <property type="protein sequence ID" value="CAH0015220.1"/>
    <property type="molecule type" value="Genomic_DNA"/>
</dbReference>
<keyword evidence="5" id="KW-1185">Reference proteome</keyword>
<comment type="caution">
    <text evidence="4">The sequence shown here is derived from an EMBL/GenBank/DDBJ whole genome shotgun (WGS) entry which is preliminary data.</text>
</comment>
<dbReference type="OrthoDB" id="1600564at2759"/>
<evidence type="ECO:0008006" key="6">
    <source>
        <dbReference type="Google" id="ProtNLM"/>
    </source>
</evidence>
<feature type="chain" id="PRO_5040412989" description="Acetylesterase" evidence="3">
    <location>
        <begin position="20"/>
        <end position="326"/>
    </location>
</feature>
<dbReference type="SUPFAM" id="SSF52266">
    <property type="entry name" value="SGNH hydrolase"/>
    <property type="match status" value="1"/>
</dbReference>
<evidence type="ECO:0000313" key="4">
    <source>
        <dbReference type="EMBL" id="CAH0015220.1"/>
    </source>
</evidence>
<organism evidence="4 5">
    <name type="scientific">Clonostachys rhizophaga</name>
    <dbReference type="NCBI Taxonomy" id="160324"/>
    <lineage>
        <taxon>Eukaryota</taxon>
        <taxon>Fungi</taxon>
        <taxon>Dikarya</taxon>
        <taxon>Ascomycota</taxon>
        <taxon>Pezizomycotina</taxon>
        <taxon>Sordariomycetes</taxon>
        <taxon>Hypocreomycetidae</taxon>
        <taxon>Hypocreales</taxon>
        <taxon>Bionectriaceae</taxon>
        <taxon>Clonostachys</taxon>
    </lineage>
</organism>
<dbReference type="InterPro" id="IPR001087">
    <property type="entry name" value="GDSL"/>
</dbReference>
<dbReference type="Pfam" id="PF00657">
    <property type="entry name" value="Lipase_GDSL"/>
    <property type="match status" value="1"/>
</dbReference>
<keyword evidence="3" id="KW-0732">Signal</keyword>
<dbReference type="InterPro" id="IPR036514">
    <property type="entry name" value="SGNH_hydro_sf"/>
</dbReference>
<accession>A0A9N9V1E8</accession>
<evidence type="ECO:0000256" key="3">
    <source>
        <dbReference type="SAM" id="SignalP"/>
    </source>
</evidence>
<feature type="signal peptide" evidence="3">
    <location>
        <begin position="1"/>
        <end position="19"/>
    </location>
</feature>
<dbReference type="PANTHER" id="PTHR45648:SF22">
    <property type="entry name" value="GDSL LIPASE_ACYLHYDROLASE FAMILY PROTEIN (AFU_ORTHOLOGUE AFUA_4G14700)"/>
    <property type="match status" value="1"/>
</dbReference>
<evidence type="ECO:0000256" key="2">
    <source>
        <dbReference type="SAM" id="MobiDB-lite"/>
    </source>
</evidence>
<dbReference type="InterPro" id="IPR051058">
    <property type="entry name" value="GDSL_Est/Lipase"/>
</dbReference>
<evidence type="ECO:0000256" key="1">
    <source>
        <dbReference type="ARBA" id="ARBA00022801"/>
    </source>
</evidence>
<dbReference type="CDD" id="cd01846">
    <property type="entry name" value="fatty_acyltransferase_like"/>
    <property type="match status" value="1"/>
</dbReference>
<dbReference type="PANTHER" id="PTHR45648">
    <property type="entry name" value="GDSL LIPASE/ACYLHYDROLASE FAMILY PROTEIN (AFU_ORTHOLOGUE AFUA_4G14700)"/>
    <property type="match status" value="1"/>
</dbReference>
<protein>
    <recommendedName>
        <fullName evidence="6">Acetylesterase</fullName>
    </recommendedName>
</protein>
<dbReference type="AlphaFoldDB" id="A0A9N9V1E8"/>
<sequence>MHFLSLLSAGIALATLGSAKDTRYLFTFGDSYSRTGFDIKGDKPTTKNPLGNPAMPGKTSSGGKNWIGYVLEEKNKDHDTLSWNFASGGATVDKSIIVGSKSNVQSFTEQVKSFQDTVGKKPDYAKWDGDSAAVGVWMGLNDLGTSYYRKNSTKVIEKSVDKYFEELESLYKTGIRKFFLLQVPRKYQHQGVVPLESHKRLTWRPLATYRTPLIQKKGRSKARKLQKATKAYNKRLNDKLNKFKKSHKDVKAALVKTEASFKKALDTPKSVGAKNNKCTNKDGKSCALADDGFLLQLWRDTYHPGTGIHKLVAAKVTKALKDIKFW</sequence>
<dbReference type="GO" id="GO:0016788">
    <property type="term" value="F:hydrolase activity, acting on ester bonds"/>
    <property type="evidence" value="ECO:0007669"/>
    <property type="project" value="InterPro"/>
</dbReference>
<keyword evidence="1" id="KW-0378">Hydrolase</keyword>
<name>A0A9N9V1E8_9HYPO</name>